<dbReference type="EMBL" id="LBBT01000346">
    <property type="protein sequence ID" value="KKX99994.1"/>
    <property type="molecule type" value="Genomic_DNA"/>
</dbReference>
<feature type="binding site" evidence="2">
    <location>
        <position position="152"/>
    </location>
    <ligand>
        <name>substrate</name>
    </ligand>
</feature>
<evidence type="ECO:0000259" key="3">
    <source>
        <dbReference type="Pfam" id="PF04101"/>
    </source>
</evidence>
<reference evidence="4 5" key="1">
    <citation type="submission" date="2015-04" db="EMBL/GenBank/DDBJ databases">
        <title>Microcin producing Clostridium sp. JC272T.</title>
        <authorList>
            <person name="Jyothsna T."/>
            <person name="Sasikala C."/>
            <person name="Ramana C."/>
        </authorList>
    </citation>
    <scope>NUCLEOTIDE SEQUENCE [LARGE SCALE GENOMIC DNA]</scope>
    <source>
        <strain evidence="4 5">JC272</strain>
    </source>
</reference>
<evidence type="ECO:0000256" key="1">
    <source>
        <dbReference type="PIRSR" id="PIRSR620023-1"/>
    </source>
</evidence>
<sequence length="337" mass="38993">MNYVAIRAGGNKNQGLGHVARCISLAQELTFNNFKVLFLIDDDTYIIDFLNKHNLEFKPLITKDLNLEIKETKKIIKDLNIDLLITDSYNLNDYYFKEIKNIVKYLVSIDDTNLYDYISDIVINYNIYAHNLNYKFNSETKYLLGCNYCLFRKEFQENDYISINKTCKNVLITMGGTDVNNYTYTILKYLDEFNDMNFNVVVNEKFNNLNKLKSLASYKSNINLIFNPNNMKSIMIKNDIAISASGSTAYELLSLSIPSILIIQADNQELICKELSNINTCVYGGWFDELTEHKFNEIFTKLANNYEFRKSISDNCKGVVCKAGVKNVVHEIKKLFK</sequence>
<keyword evidence="5" id="KW-1185">Reference proteome</keyword>
<comment type="caution">
    <text evidence="4">The sequence shown here is derived from an EMBL/GenBank/DDBJ whole genome shotgun (WGS) entry which is preliminary data.</text>
</comment>
<dbReference type="InterPro" id="IPR007235">
    <property type="entry name" value="Glyco_trans_28_C"/>
</dbReference>
<dbReference type="PANTHER" id="PTHR21015">
    <property type="entry name" value="UDP-N-ACETYLGLUCOSAMINE--N-ACETYLMURAMYL-(PENTAPEPTIDE) PYROPHOSPHORYL-UNDECAPRENOL N-ACETYLGLUCOSAMINE TRANSFERASE 1"/>
    <property type="match status" value="1"/>
</dbReference>
<dbReference type="GO" id="GO:0016758">
    <property type="term" value="F:hexosyltransferase activity"/>
    <property type="evidence" value="ECO:0007669"/>
    <property type="project" value="InterPro"/>
</dbReference>
<dbReference type="PANTHER" id="PTHR21015:SF22">
    <property type="entry name" value="GLYCOSYLTRANSFERASE"/>
    <property type="match status" value="1"/>
</dbReference>
<dbReference type="Pfam" id="PF04101">
    <property type="entry name" value="Glyco_tran_28_C"/>
    <property type="match status" value="1"/>
</dbReference>
<feature type="binding site" evidence="2">
    <location>
        <position position="251"/>
    </location>
    <ligand>
        <name>substrate</name>
    </ligand>
</feature>
<dbReference type="NCBIfam" id="TIGR03590">
    <property type="entry name" value="PseG"/>
    <property type="match status" value="1"/>
</dbReference>
<dbReference type="Gene3D" id="3.40.50.2000">
    <property type="entry name" value="Glycogen Phosphorylase B"/>
    <property type="match status" value="1"/>
</dbReference>
<feature type="active site" description="Proton acceptor" evidence="1">
    <location>
        <position position="18"/>
    </location>
</feature>
<gene>
    <name evidence="4" type="ORF">VN21_16610</name>
</gene>
<dbReference type="PATRIC" id="fig|1629550.3.peg.2834"/>
<evidence type="ECO:0000256" key="2">
    <source>
        <dbReference type="PIRSR" id="PIRSR620023-2"/>
    </source>
</evidence>
<dbReference type="AlphaFoldDB" id="A0A0M3DBG7"/>
<name>A0A0M3DBG7_9FIRM</name>
<dbReference type="SUPFAM" id="SSF53756">
    <property type="entry name" value="UDP-Glycosyltransferase/glycogen phosphorylase"/>
    <property type="match status" value="1"/>
</dbReference>
<evidence type="ECO:0000313" key="5">
    <source>
        <dbReference type="Proteomes" id="UP000034407"/>
    </source>
</evidence>
<dbReference type="Gene3D" id="3.40.50.11190">
    <property type="match status" value="1"/>
</dbReference>
<organism evidence="4 5">
    <name type="scientific">Paraclostridium benzoelyticum</name>
    <dbReference type="NCBI Taxonomy" id="1629550"/>
    <lineage>
        <taxon>Bacteria</taxon>
        <taxon>Bacillati</taxon>
        <taxon>Bacillota</taxon>
        <taxon>Clostridia</taxon>
        <taxon>Peptostreptococcales</taxon>
        <taxon>Peptostreptococcaceae</taxon>
        <taxon>Paraclostridium</taxon>
    </lineage>
</organism>
<feature type="domain" description="Glycosyl transferase family 28 C-terminal" evidence="3">
    <location>
        <begin position="170"/>
        <end position="310"/>
    </location>
</feature>
<evidence type="ECO:0000313" key="4">
    <source>
        <dbReference type="EMBL" id="KKX99994.1"/>
    </source>
</evidence>
<protein>
    <recommendedName>
        <fullName evidence="3">Glycosyl transferase family 28 C-terminal domain-containing protein</fullName>
    </recommendedName>
</protein>
<dbReference type="Proteomes" id="UP000034407">
    <property type="component" value="Unassembled WGS sequence"/>
</dbReference>
<accession>A0A0M3DBG7</accession>
<proteinExistence type="predicted"/>
<dbReference type="InterPro" id="IPR020023">
    <property type="entry name" value="PseG"/>
</dbReference>
<dbReference type="RefSeq" id="WP_046824243.1">
    <property type="nucleotide sequence ID" value="NZ_LBBT01000346.1"/>
</dbReference>